<organism evidence="4 5">
    <name type="scientific">Dentipellis fragilis</name>
    <dbReference type="NCBI Taxonomy" id="205917"/>
    <lineage>
        <taxon>Eukaryota</taxon>
        <taxon>Fungi</taxon>
        <taxon>Dikarya</taxon>
        <taxon>Basidiomycota</taxon>
        <taxon>Agaricomycotina</taxon>
        <taxon>Agaricomycetes</taxon>
        <taxon>Russulales</taxon>
        <taxon>Hericiaceae</taxon>
        <taxon>Dentipellis</taxon>
    </lineage>
</organism>
<dbReference type="GO" id="GO:0008270">
    <property type="term" value="F:zinc ion binding"/>
    <property type="evidence" value="ECO:0007669"/>
    <property type="project" value="UniProtKB-KW"/>
</dbReference>
<feature type="domain" description="C2H2-type" evidence="3">
    <location>
        <begin position="31"/>
        <end position="56"/>
    </location>
</feature>
<dbReference type="Proteomes" id="UP000298327">
    <property type="component" value="Unassembled WGS sequence"/>
</dbReference>
<protein>
    <recommendedName>
        <fullName evidence="3">C2H2-type domain-containing protein</fullName>
    </recommendedName>
</protein>
<keyword evidence="5" id="KW-1185">Reference proteome</keyword>
<dbReference type="STRING" id="205917.A0A4Y9Z1H3"/>
<feature type="region of interest" description="Disordered" evidence="2">
    <location>
        <begin position="198"/>
        <end position="259"/>
    </location>
</feature>
<comment type="caution">
    <text evidence="4">The sequence shown here is derived from an EMBL/GenBank/DDBJ whole genome shotgun (WGS) entry which is preliminary data.</text>
</comment>
<dbReference type="PROSITE" id="PS50157">
    <property type="entry name" value="ZINC_FINGER_C2H2_2"/>
    <property type="match status" value="1"/>
</dbReference>
<dbReference type="AlphaFoldDB" id="A0A4Y9Z1H3"/>
<evidence type="ECO:0000313" key="5">
    <source>
        <dbReference type="Proteomes" id="UP000298327"/>
    </source>
</evidence>
<evidence type="ECO:0000256" key="1">
    <source>
        <dbReference type="PROSITE-ProRule" id="PRU00042"/>
    </source>
</evidence>
<dbReference type="OrthoDB" id="6105938at2759"/>
<reference evidence="4 5" key="1">
    <citation type="submission" date="2019-02" db="EMBL/GenBank/DDBJ databases">
        <title>Genome sequencing of the rare red list fungi Dentipellis fragilis.</title>
        <authorList>
            <person name="Buettner E."/>
            <person name="Kellner H."/>
        </authorList>
    </citation>
    <scope>NUCLEOTIDE SEQUENCE [LARGE SCALE GENOMIC DNA]</scope>
    <source>
        <strain evidence="4 5">DSM 105465</strain>
    </source>
</reference>
<evidence type="ECO:0000259" key="3">
    <source>
        <dbReference type="PROSITE" id="PS50157"/>
    </source>
</evidence>
<keyword evidence="1" id="KW-0863">Zinc-finger</keyword>
<feature type="region of interest" description="Disordered" evidence="2">
    <location>
        <begin position="277"/>
        <end position="342"/>
    </location>
</feature>
<proteinExistence type="predicted"/>
<name>A0A4Y9Z1H3_9AGAM</name>
<feature type="compositionally biased region" description="Basic and acidic residues" evidence="2">
    <location>
        <begin position="311"/>
        <end position="329"/>
    </location>
</feature>
<keyword evidence="1" id="KW-0479">Metal-binding</keyword>
<dbReference type="SMART" id="SM00355">
    <property type="entry name" value="ZnF_C2H2"/>
    <property type="match status" value="4"/>
</dbReference>
<dbReference type="InterPro" id="IPR013087">
    <property type="entry name" value="Znf_C2H2_type"/>
</dbReference>
<evidence type="ECO:0000256" key="2">
    <source>
        <dbReference type="SAM" id="MobiDB-lite"/>
    </source>
</evidence>
<keyword evidence="1" id="KW-0862">Zinc</keyword>
<feature type="compositionally biased region" description="Acidic residues" evidence="2">
    <location>
        <begin position="301"/>
        <end position="310"/>
    </location>
</feature>
<dbReference type="EMBL" id="SEOQ01000161">
    <property type="protein sequence ID" value="TFY68475.1"/>
    <property type="molecule type" value="Genomic_DNA"/>
</dbReference>
<evidence type="ECO:0000313" key="4">
    <source>
        <dbReference type="EMBL" id="TFY68475.1"/>
    </source>
</evidence>
<sequence length="399" mass="44919">MVKAKSCPECGTVVLGVKALKAHHELFHLTFLCSTCDKRFAKEEEIKAHFKFSQMHPDCPRCDEGFEDGIMLEIHRITHHEFLRCGVCNIAVSVDGLGDHYLKSPNHPSCTFCNIGFPGPLEFNEHCTHAHTNLFCISCQEMFDSSLLRHLHFFLSDAHPKCYLCQRAFQDDEGMANHQCPLAKRVFQQFKPSAVGVDPVASTSEVKASDVGLKTTNTEITHLQDPAPQDQRPKMSRRSSAPDIPPRPSSETTAPPTRETLISEASAYIDRYLSGQPRSPTLIRSLAPSVDDDTRSRLSDWEVESVADDVPDPRPKQYGDKADLPRIDRSAPQNSGERHDDESRRTTHIYCRLCRLDPCEDATATMCGHVFCNRPDTNECNTAYNDKKYRNKVWTGNAE</sequence>
<gene>
    <name evidence="4" type="ORF">EVG20_g3548</name>
</gene>
<accession>A0A4Y9Z1H3</accession>